<comment type="caution">
    <text evidence="6">The sequence shown here is derived from an EMBL/GenBank/DDBJ whole genome shotgun (WGS) entry which is preliminary data.</text>
</comment>
<dbReference type="Gene3D" id="1.10.760.10">
    <property type="entry name" value="Cytochrome c-like domain"/>
    <property type="match status" value="1"/>
</dbReference>
<evidence type="ECO:0000256" key="4">
    <source>
        <dbReference type="PROSITE-ProRule" id="PRU00433"/>
    </source>
</evidence>
<organism evidence="6 7">
    <name type="scientific">Tectimicrobiota bacterium</name>
    <dbReference type="NCBI Taxonomy" id="2528274"/>
    <lineage>
        <taxon>Bacteria</taxon>
        <taxon>Pseudomonadati</taxon>
        <taxon>Nitrospinota/Tectimicrobiota group</taxon>
        <taxon>Candidatus Tectimicrobiota</taxon>
    </lineage>
</organism>
<evidence type="ECO:0000256" key="1">
    <source>
        <dbReference type="ARBA" id="ARBA00022617"/>
    </source>
</evidence>
<feature type="domain" description="Cytochrome c" evidence="5">
    <location>
        <begin position="31"/>
        <end position="136"/>
    </location>
</feature>
<dbReference type="EMBL" id="JACPSX010000043">
    <property type="protein sequence ID" value="MBI3013956.1"/>
    <property type="molecule type" value="Genomic_DNA"/>
</dbReference>
<dbReference type="Proteomes" id="UP000741360">
    <property type="component" value="Unassembled WGS sequence"/>
</dbReference>
<dbReference type="InterPro" id="IPR051459">
    <property type="entry name" value="Cytochrome_c-type_DH"/>
</dbReference>
<proteinExistence type="predicted"/>
<keyword evidence="3 4" id="KW-0408">Iron</keyword>
<name>A0A932GMP0_UNCTE</name>
<dbReference type="SUPFAM" id="SSF46626">
    <property type="entry name" value="Cytochrome c"/>
    <property type="match status" value="2"/>
</dbReference>
<reference evidence="6" key="1">
    <citation type="submission" date="2020-07" db="EMBL/GenBank/DDBJ databases">
        <title>Huge and variable diversity of episymbiotic CPR bacteria and DPANN archaea in groundwater ecosystems.</title>
        <authorList>
            <person name="He C.Y."/>
            <person name="Keren R."/>
            <person name="Whittaker M."/>
            <person name="Farag I.F."/>
            <person name="Doudna J."/>
            <person name="Cate J.H.D."/>
            <person name="Banfield J.F."/>
        </authorList>
    </citation>
    <scope>NUCLEOTIDE SEQUENCE</scope>
    <source>
        <strain evidence="6">NC_groundwater_717_Ag_S-0.2um_59_8</strain>
    </source>
</reference>
<dbReference type="GO" id="GO:0046872">
    <property type="term" value="F:metal ion binding"/>
    <property type="evidence" value="ECO:0007669"/>
    <property type="project" value="UniProtKB-KW"/>
</dbReference>
<dbReference type="GO" id="GO:0020037">
    <property type="term" value="F:heme binding"/>
    <property type="evidence" value="ECO:0007669"/>
    <property type="project" value="InterPro"/>
</dbReference>
<sequence>MWRTLGTTLVTLWLISLLLPPETEARAASSDPVARGKYIFAAAGGCACHTSPASEGKPNAGGKKITGPFGTVYASNITPDIETGIGRWSQEEIINAIRRGVRPTGEKMYPVMPYQYYSFMAMEDLKALVAYLMTFPPIRNRVPTSQLRVQVPNLAVPDPPQKAPRSGIERGRYLVDAISACGDCHTGKTPRHPYLAGTLSGPEDTPVPNITPDPSTGISRWTKAQVVKYLRTGERPDGRRANRIMMEVIQGTLVGYKDMTRQDLEATADYLRSVYPVRFAPQ</sequence>
<feature type="domain" description="Cytochrome c" evidence="5">
    <location>
        <begin position="166"/>
        <end position="275"/>
    </location>
</feature>
<evidence type="ECO:0000313" key="7">
    <source>
        <dbReference type="Proteomes" id="UP000741360"/>
    </source>
</evidence>
<dbReference type="PANTHER" id="PTHR35008">
    <property type="entry name" value="BLL4482 PROTEIN-RELATED"/>
    <property type="match status" value="1"/>
</dbReference>
<dbReference type="AlphaFoldDB" id="A0A932GMP0"/>
<dbReference type="PANTHER" id="PTHR35008:SF8">
    <property type="entry name" value="ALCOHOL DEHYDROGENASE CYTOCHROME C SUBUNIT"/>
    <property type="match status" value="1"/>
</dbReference>
<evidence type="ECO:0000313" key="6">
    <source>
        <dbReference type="EMBL" id="MBI3013956.1"/>
    </source>
</evidence>
<accession>A0A932GMP0</accession>
<gene>
    <name evidence="6" type="ORF">HYY65_02565</name>
</gene>
<evidence type="ECO:0000259" key="5">
    <source>
        <dbReference type="PROSITE" id="PS51007"/>
    </source>
</evidence>
<dbReference type="PROSITE" id="PS51007">
    <property type="entry name" value="CYTC"/>
    <property type="match status" value="2"/>
</dbReference>
<keyword evidence="1 4" id="KW-0349">Heme</keyword>
<keyword evidence="2 4" id="KW-0479">Metal-binding</keyword>
<dbReference type="InterPro" id="IPR036909">
    <property type="entry name" value="Cyt_c-like_dom_sf"/>
</dbReference>
<evidence type="ECO:0000256" key="3">
    <source>
        <dbReference type="ARBA" id="ARBA00023004"/>
    </source>
</evidence>
<dbReference type="GO" id="GO:0009055">
    <property type="term" value="F:electron transfer activity"/>
    <property type="evidence" value="ECO:0007669"/>
    <property type="project" value="InterPro"/>
</dbReference>
<protein>
    <submittedName>
        <fullName evidence="6">Cytochrome c</fullName>
    </submittedName>
</protein>
<evidence type="ECO:0000256" key="2">
    <source>
        <dbReference type="ARBA" id="ARBA00022723"/>
    </source>
</evidence>
<dbReference type="InterPro" id="IPR009056">
    <property type="entry name" value="Cyt_c-like_dom"/>
</dbReference>